<proteinExistence type="inferred from homology"/>
<dbReference type="GO" id="GO:0009279">
    <property type="term" value="C:cell outer membrane"/>
    <property type="evidence" value="ECO:0007669"/>
    <property type="project" value="UniProtKB-SubCell"/>
</dbReference>
<comment type="subcellular location">
    <subcellularLocation>
        <location evidence="1">Cell outer membrane</location>
    </subcellularLocation>
</comment>
<reference evidence="10 11" key="1">
    <citation type="journal article" date="2018" name="Int. J. Syst. Evol. Microbiol.">
        <title>Mesosutterella multiformis gen. nov., sp. nov., a member of the family Sutterellaceae and Sutterella megalosphaeroides sp. nov., isolated from human faeces.</title>
        <authorList>
            <person name="Sakamoto M."/>
            <person name="Ikeyama N."/>
            <person name="Kunihiro T."/>
            <person name="Iino T."/>
            <person name="Yuki M."/>
            <person name="Ohkuma M."/>
        </authorList>
    </citation>
    <scope>NUCLEOTIDE SEQUENCE [LARGE SCALE GENOMIC DNA]</scope>
    <source>
        <strain evidence="10 11">6FBBBH3</strain>
    </source>
</reference>
<accession>A0A2Z6I7T3</accession>
<dbReference type="GO" id="GO:0016746">
    <property type="term" value="F:acyltransferase activity"/>
    <property type="evidence" value="ECO:0007669"/>
    <property type="project" value="UniProtKB-KW"/>
</dbReference>
<dbReference type="OrthoDB" id="9156803at2"/>
<evidence type="ECO:0000256" key="3">
    <source>
        <dbReference type="ARBA" id="ARBA00022679"/>
    </source>
</evidence>
<keyword evidence="6" id="KW-0998">Cell outer membrane</keyword>
<comment type="similarity">
    <text evidence="2">Belongs to the lipid A palmitoyltransferase family.</text>
</comment>
<dbReference type="KEGG" id="sutt:SUTMEG_03860"/>
<evidence type="ECO:0000256" key="5">
    <source>
        <dbReference type="ARBA" id="ARBA00023136"/>
    </source>
</evidence>
<protein>
    <recommendedName>
        <fullName evidence="9">Outer membrane protein beta-barrel domain-containing protein</fullName>
    </recommendedName>
</protein>
<dbReference type="Pfam" id="PF13505">
    <property type="entry name" value="OMP_b-brl"/>
    <property type="match status" value="1"/>
</dbReference>
<evidence type="ECO:0000256" key="6">
    <source>
        <dbReference type="ARBA" id="ARBA00023237"/>
    </source>
</evidence>
<keyword evidence="11" id="KW-1185">Reference proteome</keyword>
<evidence type="ECO:0000313" key="10">
    <source>
        <dbReference type="EMBL" id="BBF22495.1"/>
    </source>
</evidence>
<feature type="domain" description="Outer membrane protein beta-barrel" evidence="9">
    <location>
        <begin position="225"/>
        <end position="388"/>
    </location>
</feature>
<dbReference type="InterPro" id="IPR011250">
    <property type="entry name" value="OMP/PagP_B-barrel"/>
</dbReference>
<feature type="signal peptide" evidence="8">
    <location>
        <begin position="1"/>
        <end position="24"/>
    </location>
</feature>
<evidence type="ECO:0000259" key="9">
    <source>
        <dbReference type="Pfam" id="PF13505"/>
    </source>
</evidence>
<keyword evidence="7" id="KW-0012">Acyltransferase</keyword>
<evidence type="ECO:0000256" key="7">
    <source>
        <dbReference type="ARBA" id="ARBA00023315"/>
    </source>
</evidence>
<evidence type="ECO:0000256" key="1">
    <source>
        <dbReference type="ARBA" id="ARBA00004442"/>
    </source>
</evidence>
<keyword evidence="5" id="KW-0472">Membrane</keyword>
<gene>
    <name evidence="10" type="ORF">SUTMEG_03860</name>
</gene>
<dbReference type="InterPro" id="IPR027385">
    <property type="entry name" value="Beta-barrel_OMP"/>
</dbReference>
<organism evidence="10 11">
    <name type="scientific">Sutterella megalosphaeroides</name>
    <dbReference type="NCBI Taxonomy" id="2494234"/>
    <lineage>
        <taxon>Bacteria</taxon>
        <taxon>Pseudomonadati</taxon>
        <taxon>Pseudomonadota</taxon>
        <taxon>Betaproteobacteria</taxon>
        <taxon>Burkholderiales</taxon>
        <taxon>Sutterellaceae</taxon>
        <taxon>Sutterella</taxon>
    </lineage>
</organism>
<dbReference type="SUPFAM" id="SSF56925">
    <property type="entry name" value="OMPA-like"/>
    <property type="match status" value="2"/>
</dbReference>
<keyword evidence="3" id="KW-0808">Transferase</keyword>
<evidence type="ECO:0000313" key="11">
    <source>
        <dbReference type="Proteomes" id="UP000271003"/>
    </source>
</evidence>
<sequence>MTPFKIVRAAAAVGAALASLSAQAGFFSNALEAVADTTPAGLVRPSSERPGDWKSFWADSKEGADFIMKNGNDLLVAPVYTNHPRWAWEQRDEENGWPFGMGLARQVIDERGNERMFFVTAFVDSNYQVEPMVGYSWVARYPIGNTGLHWGAGYLAGFTMRADYMWLPCPLPLPVAKIGSDTVSFYGTFIPFTNVFFFYSSITVDNAKRRDDPLPATSPFAKHANLLYGGYGWSYADNGEEYSPNTIKNDAVWNVGLRRYSGRHWQTDLKYRKNSYDFKTVSGRTRSMDLETYSLTVAYNLDVTKTFRLFAGAGVGYSRLEAPNISDTSIHPTTTLGFTWAFTDRIYLTGSMDTNISRFGDGLDAERDVRPTLRPMPTDFTLGLGIAF</sequence>
<dbReference type="AlphaFoldDB" id="A0A2Z6I7T3"/>
<feature type="chain" id="PRO_5016281717" description="Outer membrane protein beta-barrel domain-containing protein" evidence="8">
    <location>
        <begin position="25"/>
        <end position="388"/>
    </location>
</feature>
<dbReference type="EMBL" id="AP018786">
    <property type="protein sequence ID" value="BBF22495.1"/>
    <property type="molecule type" value="Genomic_DNA"/>
</dbReference>
<name>A0A2Z6I7T3_9BURK</name>
<evidence type="ECO:0000256" key="4">
    <source>
        <dbReference type="ARBA" id="ARBA00022729"/>
    </source>
</evidence>
<dbReference type="Proteomes" id="UP000271003">
    <property type="component" value="Chromosome"/>
</dbReference>
<dbReference type="InterPro" id="IPR009746">
    <property type="entry name" value="LipidA_acyl_PagP"/>
</dbReference>
<keyword evidence="4 8" id="KW-0732">Signal</keyword>
<dbReference type="Pfam" id="PF07017">
    <property type="entry name" value="PagP"/>
    <property type="match status" value="1"/>
</dbReference>
<dbReference type="RefSeq" id="WP_120176197.1">
    <property type="nucleotide sequence ID" value="NZ_AP018786.1"/>
</dbReference>
<evidence type="ECO:0000256" key="2">
    <source>
        <dbReference type="ARBA" id="ARBA00006368"/>
    </source>
</evidence>
<evidence type="ECO:0000256" key="8">
    <source>
        <dbReference type="SAM" id="SignalP"/>
    </source>
</evidence>
<dbReference type="Gene3D" id="2.40.160.20">
    <property type="match status" value="2"/>
</dbReference>